<dbReference type="GO" id="GO:0003677">
    <property type="term" value="F:DNA binding"/>
    <property type="evidence" value="ECO:0007669"/>
    <property type="project" value="UniProtKB-UniRule"/>
</dbReference>
<evidence type="ECO:0000313" key="6">
    <source>
        <dbReference type="EMBL" id="TQJ00773.1"/>
    </source>
</evidence>
<name>A0A542DCI9_AMYCI</name>
<feature type="domain" description="HTH tetR-type" evidence="5">
    <location>
        <begin position="6"/>
        <end position="66"/>
    </location>
</feature>
<keyword evidence="1" id="KW-0805">Transcription regulation</keyword>
<dbReference type="Gene3D" id="1.10.357.10">
    <property type="entry name" value="Tetracycline Repressor, domain 2"/>
    <property type="match status" value="1"/>
</dbReference>
<reference evidence="6 7" key="1">
    <citation type="submission" date="2019-06" db="EMBL/GenBank/DDBJ databases">
        <title>Sequencing the genomes of 1000 actinobacteria strains.</title>
        <authorList>
            <person name="Klenk H.-P."/>
        </authorList>
    </citation>
    <scope>NUCLEOTIDE SEQUENCE [LARGE SCALE GENOMIC DNA]</scope>
    <source>
        <strain evidence="6 7">DSM 45679</strain>
    </source>
</reference>
<evidence type="ECO:0000313" key="7">
    <source>
        <dbReference type="Proteomes" id="UP000320876"/>
    </source>
</evidence>
<dbReference type="Gene3D" id="1.10.10.60">
    <property type="entry name" value="Homeodomain-like"/>
    <property type="match status" value="1"/>
</dbReference>
<organism evidence="6 7">
    <name type="scientific">Amycolatopsis cihanbeyliensis</name>
    <dbReference type="NCBI Taxonomy" id="1128664"/>
    <lineage>
        <taxon>Bacteria</taxon>
        <taxon>Bacillati</taxon>
        <taxon>Actinomycetota</taxon>
        <taxon>Actinomycetes</taxon>
        <taxon>Pseudonocardiales</taxon>
        <taxon>Pseudonocardiaceae</taxon>
        <taxon>Amycolatopsis</taxon>
    </lineage>
</organism>
<comment type="caution">
    <text evidence="6">The sequence shown here is derived from an EMBL/GenBank/DDBJ whole genome shotgun (WGS) entry which is preliminary data.</text>
</comment>
<gene>
    <name evidence="6" type="ORF">FB471_0422</name>
</gene>
<dbReference type="RefSeq" id="WP_141995664.1">
    <property type="nucleotide sequence ID" value="NZ_VFML01000001.1"/>
</dbReference>
<dbReference type="Pfam" id="PF00440">
    <property type="entry name" value="TetR_N"/>
    <property type="match status" value="1"/>
</dbReference>
<dbReference type="PANTHER" id="PTHR47506">
    <property type="entry name" value="TRANSCRIPTIONAL REGULATORY PROTEIN"/>
    <property type="match status" value="1"/>
</dbReference>
<evidence type="ECO:0000256" key="2">
    <source>
        <dbReference type="ARBA" id="ARBA00023125"/>
    </source>
</evidence>
<dbReference type="InterPro" id="IPR036271">
    <property type="entry name" value="Tet_transcr_reg_TetR-rel_C_sf"/>
</dbReference>
<dbReference type="PANTHER" id="PTHR47506:SF1">
    <property type="entry name" value="HTH-TYPE TRANSCRIPTIONAL REGULATOR YJDC"/>
    <property type="match status" value="1"/>
</dbReference>
<sequence length="191" mass="21309">MARPREFDEQHAVERAMHAFWETGYEGTSTEQLCAATGLGRSSIYNTFTSKHALFRRSLRHYSQTAHQRQLELIEGAGPLRSKVRALLSRLIEEELEHGRRGCLAVNTVVELGGRDAEISTDLRRDFDQLIDAWRAAIERAQREGELGRDADPLALAQFVHSTVGGLRLMARSGADRAALENVLEVALTAL</sequence>
<dbReference type="Pfam" id="PF16925">
    <property type="entry name" value="TetR_C_13"/>
    <property type="match status" value="1"/>
</dbReference>
<evidence type="ECO:0000256" key="3">
    <source>
        <dbReference type="ARBA" id="ARBA00023163"/>
    </source>
</evidence>
<evidence type="ECO:0000256" key="4">
    <source>
        <dbReference type="PROSITE-ProRule" id="PRU00335"/>
    </source>
</evidence>
<keyword evidence="3" id="KW-0804">Transcription</keyword>
<dbReference type="Proteomes" id="UP000320876">
    <property type="component" value="Unassembled WGS sequence"/>
</dbReference>
<dbReference type="EMBL" id="VFML01000001">
    <property type="protein sequence ID" value="TQJ00773.1"/>
    <property type="molecule type" value="Genomic_DNA"/>
</dbReference>
<accession>A0A542DCI9</accession>
<dbReference type="InterPro" id="IPR011075">
    <property type="entry name" value="TetR_C"/>
</dbReference>
<evidence type="ECO:0000259" key="5">
    <source>
        <dbReference type="PROSITE" id="PS50977"/>
    </source>
</evidence>
<feature type="DNA-binding region" description="H-T-H motif" evidence="4">
    <location>
        <begin position="29"/>
        <end position="48"/>
    </location>
</feature>
<keyword evidence="2 4" id="KW-0238">DNA-binding</keyword>
<dbReference type="InterPro" id="IPR001647">
    <property type="entry name" value="HTH_TetR"/>
</dbReference>
<dbReference type="AlphaFoldDB" id="A0A542DCI9"/>
<dbReference type="PROSITE" id="PS50977">
    <property type="entry name" value="HTH_TETR_2"/>
    <property type="match status" value="1"/>
</dbReference>
<keyword evidence="7" id="KW-1185">Reference proteome</keyword>
<dbReference type="OrthoDB" id="9805134at2"/>
<proteinExistence type="predicted"/>
<dbReference type="SUPFAM" id="SSF46689">
    <property type="entry name" value="Homeodomain-like"/>
    <property type="match status" value="1"/>
</dbReference>
<dbReference type="InterPro" id="IPR009057">
    <property type="entry name" value="Homeodomain-like_sf"/>
</dbReference>
<dbReference type="SUPFAM" id="SSF48498">
    <property type="entry name" value="Tetracyclin repressor-like, C-terminal domain"/>
    <property type="match status" value="1"/>
</dbReference>
<protein>
    <submittedName>
        <fullName evidence="6">TetR family transcriptional regulator</fullName>
    </submittedName>
</protein>
<evidence type="ECO:0000256" key="1">
    <source>
        <dbReference type="ARBA" id="ARBA00023015"/>
    </source>
</evidence>